<dbReference type="GO" id="GO:0000287">
    <property type="term" value="F:magnesium ion binding"/>
    <property type="evidence" value="ECO:0007669"/>
    <property type="project" value="TreeGrafter"/>
</dbReference>
<name>A0A1H4LY69_9MICO</name>
<dbReference type="OrthoDB" id="9796450at2"/>
<dbReference type="InterPro" id="IPR034610">
    <property type="entry name" value="L-fuconate_dehydratase"/>
</dbReference>
<evidence type="ECO:0000256" key="2">
    <source>
        <dbReference type="ARBA" id="ARBA00001946"/>
    </source>
</evidence>
<dbReference type="GO" id="GO:0050023">
    <property type="term" value="F:L-fuconate dehydratase activity"/>
    <property type="evidence" value="ECO:0007669"/>
    <property type="project" value="UniProtKB-EC"/>
</dbReference>
<comment type="catalytic activity">
    <reaction evidence="1">
        <text>L-fuconate = 2-dehydro-3-deoxy-L-fuconate + H2O</text>
        <dbReference type="Rhea" id="RHEA:22772"/>
        <dbReference type="ChEBI" id="CHEBI:15377"/>
        <dbReference type="ChEBI" id="CHEBI:21291"/>
        <dbReference type="ChEBI" id="CHEBI:37448"/>
        <dbReference type="EC" id="4.2.1.68"/>
    </reaction>
</comment>
<accession>A0A1H4LY69</accession>
<protein>
    <recommendedName>
        <fullName evidence="3">L-fuconate dehydratase</fullName>
        <ecNumber evidence="3">4.2.1.68</ecNumber>
    </recommendedName>
</protein>
<evidence type="ECO:0000256" key="4">
    <source>
        <dbReference type="ARBA" id="ARBA00022723"/>
    </source>
</evidence>
<dbReference type="SFLD" id="SFLDG00179">
    <property type="entry name" value="mandelate_racemase"/>
    <property type="match status" value="1"/>
</dbReference>
<dbReference type="RefSeq" id="WP_091182561.1">
    <property type="nucleotide sequence ID" value="NZ_FNRY01000001.1"/>
</dbReference>
<reference evidence="8 9" key="1">
    <citation type="submission" date="2016-10" db="EMBL/GenBank/DDBJ databases">
        <authorList>
            <person name="de Groot N.N."/>
        </authorList>
    </citation>
    <scope>NUCLEOTIDE SEQUENCE [LARGE SCALE GENOMIC DNA]</scope>
    <source>
        <strain evidence="8 9">DSM 21799</strain>
    </source>
</reference>
<dbReference type="InterPro" id="IPR029065">
    <property type="entry name" value="Enolase_C-like"/>
</dbReference>
<dbReference type="EC" id="4.2.1.68" evidence="3"/>
<dbReference type="SMART" id="SM00922">
    <property type="entry name" value="MR_MLE"/>
    <property type="match status" value="1"/>
</dbReference>
<keyword evidence="4" id="KW-0479">Metal-binding</keyword>
<sequence>MSTVIALETSDVRFPTSSQLDGSDAMNLDPDYSAAYVRVVTDADDGVEGHGFVFTIGRGNDVQVAAIRALEHHVVGKNAEELLADMGATWRSFVWDSQLRWLGPEKGVMHMAIGAVVNALWDLKAKRAGMPLWQLLARMSPEEIVALIDFRYLTDALTPEDALQILRDAEPGRAEREAQLLAGGYPAYTTTPGWLGYSDEKLVRLAKEAVADGFSMIKLKVGGDLEDDIRRMRLAREAVGPDILIGTDANQRWGVDEAIAWMKQLEPFGVAWIEEPTSPDDILAHAAIARGVAPIPVATGEHVQNRIVFKQMLQAGSMSVLQIDATRVAGVNENIAILLLAAKFGVPVCPHAGGVGLCEAVQHLSMFDFIAVSGTTEGRRIEFVDHLHEHFVTPTDVREGAYWPPATPGAGTEMLAASRSEFEYTETQAAERLHV</sequence>
<dbReference type="EMBL" id="FNRY01000001">
    <property type="protein sequence ID" value="SEB75528.1"/>
    <property type="molecule type" value="Genomic_DNA"/>
</dbReference>
<dbReference type="GO" id="GO:0016052">
    <property type="term" value="P:carbohydrate catabolic process"/>
    <property type="evidence" value="ECO:0007669"/>
    <property type="project" value="InterPro"/>
</dbReference>
<dbReference type="PROSITE" id="PS00909">
    <property type="entry name" value="MR_MLE_2"/>
    <property type="match status" value="1"/>
</dbReference>
<evidence type="ECO:0000256" key="1">
    <source>
        <dbReference type="ARBA" id="ARBA00001737"/>
    </source>
</evidence>
<dbReference type="SUPFAM" id="SSF54826">
    <property type="entry name" value="Enolase N-terminal domain-like"/>
    <property type="match status" value="1"/>
</dbReference>
<dbReference type="Pfam" id="PF13378">
    <property type="entry name" value="MR_MLE_C"/>
    <property type="match status" value="1"/>
</dbReference>
<feature type="domain" description="Mandelate racemase/muconate lactonizing enzyme C-terminal" evidence="7">
    <location>
        <begin position="199"/>
        <end position="295"/>
    </location>
</feature>
<evidence type="ECO:0000313" key="9">
    <source>
        <dbReference type="Proteomes" id="UP000199183"/>
    </source>
</evidence>
<dbReference type="InterPro" id="IPR046945">
    <property type="entry name" value="RHMD-like"/>
</dbReference>
<dbReference type="Gene3D" id="3.20.20.120">
    <property type="entry name" value="Enolase-like C-terminal domain"/>
    <property type="match status" value="1"/>
</dbReference>
<dbReference type="GO" id="GO:0009063">
    <property type="term" value="P:amino acid catabolic process"/>
    <property type="evidence" value="ECO:0007669"/>
    <property type="project" value="InterPro"/>
</dbReference>
<dbReference type="FunFam" id="3.20.20.120:FF:000007">
    <property type="entry name" value="Mitochondrial enolase superfamily member 1"/>
    <property type="match status" value="1"/>
</dbReference>
<keyword evidence="9" id="KW-1185">Reference proteome</keyword>
<proteinExistence type="predicted"/>
<gene>
    <name evidence="8" type="ORF">SAMN04489806_1692</name>
</gene>
<dbReference type="InterPro" id="IPR036849">
    <property type="entry name" value="Enolase-like_C_sf"/>
</dbReference>
<dbReference type="SFLD" id="SFLDS00001">
    <property type="entry name" value="Enolase"/>
    <property type="match status" value="1"/>
</dbReference>
<keyword evidence="5" id="KW-0460">Magnesium</keyword>
<dbReference type="SFLD" id="SFLDF00111">
    <property type="entry name" value="L-fuconate_dehydratase"/>
    <property type="match status" value="1"/>
</dbReference>
<dbReference type="InterPro" id="IPR013342">
    <property type="entry name" value="Mandelate_racemase_C"/>
</dbReference>
<evidence type="ECO:0000313" key="8">
    <source>
        <dbReference type="EMBL" id="SEB75528.1"/>
    </source>
</evidence>
<evidence type="ECO:0000259" key="7">
    <source>
        <dbReference type="SMART" id="SM00922"/>
    </source>
</evidence>
<organism evidence="8 9">
    <name type="scientific">Paramicrobacterium humi</name>
    <dbReference type="NCBI Taxonomy" id="640635"/>
    <lineage>
        <taxon>Bacteria</taxon>
        <taxon>Bacillati</taxon>
        <taxon>Actinomycetota</taxon>
        <taxon>Actinomycetes</taxon>
        <taxon>Micrococcales</taxon>
        <taxon>Microbacteriaceae</taxon>
        <taxon>Paramicrobacterium</taxon>
    </lineage>
</organism>
<evidence type="ECO:0000256" key="5">
    <source>
        <dbReference type="ARBA" id="ARBA00022842"/>
    </source>
</evidence>
<dbReference type="InterPro" id="IPR013341">
    <property type="entry name" value="Mandelate_racemase_N_dom"/>
</dbReference>
<evidence type="ECO:0000256" key="3">
    <source>
        <dbReference type="ARBA" id="ARBA00013142"/>
    </source>
</evidence>
<dbReference type="InterPro" id="IPR018110">
    <property type="entry name" value="Mandel_Rmase/mucon_lact_enz_CS"/>
</dbReference>
<comment type="cofactor">
    <cofactor evidence="2">
        <name>Mg(2+)</name>
        <dbReference type="ChEBI" id="CHEBI:18420"/>
    </cofactor>
</comment>
<dbReference type="CDD" id="cd03324">
    <property type="entry name" value="rTSbeta_L-fuconate_dehydratase"/>
    <property type="match status" value="1"/>
</dbReference>
<evidence type="ECO:0000256" key="6">
    <source>
        <dbReference type="ARBA" id="ARBA00023239"/>
    </source>
</evidence>
<dbReference type="Gene3D" id="3.30.390.10">
    <property type="entry name" value="Enolase-like, N-terminal domain"/>
    <property type="match status" value="1"/>
</dbReference>
<dbReference type="InterPro" id="IPR029017">
    <property type="entry name" value="Enolase-like_N"/>
</dbReference>
<dbReference type="SUPFAM" id="SSF51604">
    <property type="entry name" value="Enolase C-terminal domain-like"/>
    <property type="match status" value="1"/>
</dbReference>
<keyword evidence="6" id="KW-0456">Lyase</keyword>
<dbReference type="STRING" id="640635.SAMN04489806_1692"/>
<dbReference type="PANTHER" id="PTHR13794">
    <property type="entry name" value="ENOLASE SUPERFAMILY, MANDELATE RACEMASE"/>
    <property type="match status" value="1"/>
</dbReference>
<dbReference type="Pfam" id="PF02746">
    <property type="entry name" value="MR_MLE_N"/>
    <property type="match status" value="1"/>
</dbReference>
<dbReference type="Proteomes" id="UP000199183">
    <property type="component" value="Unassembled WGS sequence"/>
</dbReference>
<dbReference type="AlphaFoldDB" id="A0A1H4LY69"/>
<dbReference type="PANTHER" id="PTHR13794:SF58">
    <property type="entry name" value="MITOCHONDRIAL ENOLASE SUPERFAMILY MEMBER 1"/>
    <property type="match status" value="1"/>
</dbReference>